<reference evidence="2 3" key="1">
    <citation type="journal article" date="2015" name="Genome Announc.">
        <title>Expanding the biotechnology potential of lactobacilli through comparative genomics of 213 strains and associated genera.</title>
        <authorList>
            <person name="Sun Z."/>
            <person name="Harris H.M."/>
            <person name="McCann A."/>
            <person name="Guo C."/>
            <person name="Argimon S."/>
            <person name="Zhang W."/>
            <person name="Yang X."/>
            <person name="Jeffery I.B."/>
            <person name="Cooney J.C."/>
            <person name="Kagawa T.F."/>
            <person name="Liu W."/>
            <person name="Song Y."/>
            <person name="Salvetti E."/>
            <person name="Wrobel A."/>
            <person name="Rasinkangas P."/>
            <person name="Parkhill J."/>
            <person name="Rea M.C."/>
            <person name="O'Sullivan O."/>
            <person name="Ritari J."/>
            <person name="Douillard F.P."/>
            <person name="Paul Ross R."/>
            <person name="Yang R."/>
            <person name="Briner A.E."/>
            <person name="Felis G.E."/>
            <person name="de Vos W.M."/>
            <person name="Barrangou R."/>
            <person name="Klaenhammer T.R."/>
            <person name="Caufield P.W."/>
            <person name="Cui Y."/>
            <person name="Zhang H."/>
            <person name="O'Toole P.W."/>
        </authorList>
    </citation>
    <scope>NUCLEOTIDE SEQUENCE [LARGE SCALE GENOMIC DNA]</scope>
    <source>
        <strain evidence="2 3">DSM 14340</strain>
    </source>
</reference>
<sequence>MQNSTKTRAELKSEVKSLFAGHWGLAVRLNLVPVLLTILGLLISGMAIVALLAFFVTTPDVISSSADGAGSSASSPFGSTIGSFVVSLIMVGISFTSLDWLRTKEADFGALKGAFSVFSKRYFLGVFVIQLLVNLFTFLWALLLIIPGIIKGYSYSQANLIFKDLTDADPEADVSYFDCITKSRKLMDGHKWRFFVLQLSFIGWDILACCTFGIGYIWLAPYKNATYAAFYKDLVD</sequence>
<evidence type="ECO:0000313" key="3">
    <source>
        <dbReference type="Proteomes" id="UP000051264"/>
    </source>
</evidence>
<dbReference type="RefSeq" id="WP_056950720.1">
    <property type="nucleotide sequence ID" value="NZ_AZEX01000068.1"/>
</dbReference>
<feature type="transmembrane region" description="Helical" evidence="1">
    <location>
        <begin position="195"/>
        <end position="219"/>
    </location>
</feature>
<keyword evidence="1" id="KW-1133">Transmembrane helix</keyword>
<dbReference type="Pfam" id="PF06161">
    <property type="entry name" value="DUF975"/>
    <property type="match status" value="1"/>
</dbReference>
<comment type="caution">
    <text evidence="2">The sequence shown here is derived from an EMBL/GenBank/DDBJ whole genome shotgun (WGS) entry which is preliminary data.</text>
</comment>
<dbReference type="PANTHER" id="PTHR40076">
    <property type="entry name" value="MEMBRANE PROTEIN-RELATED"/>
    <property type="match status" value="1"/>
</dbReference>
<feature type="transmembrane region" description="Helical" evidence="1">
    <location>
        <begin position="77"/>
        <end position="101"/>
    </location>
</feature>
<dbReference type="EMBL" id="AZEX01000068">
    <property type="protein sequence ID" value="KRL58551.1"/>
    <property type="molecule type" value="Genomic_DNA"/>
</dbReference>
<dbReference type="PATRIC" id="fig|1423747.3.peg.210"/>
<keyword evidence="1" id="KW-0472">Membrane</keyword>
<proteinExistence type="predicted"/>
<feature type="transmembrane region" description="Helical" evidence="1">
    <location>
        <begin position="122"/>
        <end position="150"/>
    </location>
</feature>
<evidence type="ECO:0008006" key="4">
    <source>
        <dbReference type="Google" id="ProtNLM"/>
    </source>
</evidence>
<dbReference type="eggNOG" id="COG5523">
    <property type="taxonomic scope" value="Bacteria"/>
</dbReference>
<dbReference type="InterPro" id="IPR010380">
    <property type="entry name" value="DUF975"/>
</dbReference>
<accession>A0A0R1RNI3</accession>
<keyword evidence="1" id="KW-0812">Transmembrane</keyword>
<evidence type="ECO:0000256" key="1">
    <source>
        <dbReference type="SAM" id="Phobius"/>
    </source>
</evidence>
<dbReference type="PANTHER" id="PTHR40076:SF1">
    <property type="entry name" value="MEMBRANE PROTEIN"/>
    <property type="match status" value="1"/>
</dbReference>
<name>A0A0R1RNI3_9LACO</name>
<dbReference type="AlphaFoldDB" id="A0A0R1RNI3"/>
<dbReference type="STRING" id="1423747.FC69_GL000203"/>
<dbReference type="OrthoDB" id="9784844at2"/>
<gene>
    <name evidence="2" type="ORF">FC69_GL000203</name>
</gene>
<evidence type="ECO:0000313" key="2">
    <source>
        <dbReference type="EMBL" id="KRL58551.1"/>
    </source>
</evidence>
<organism evidence="2 3">
    <name type="scientific">Latilactobacillus fuchuensis DSM 14340 = JCM 11249</name>
    <dbReference type="NCBI Taxonomy" id="1423747"/>
    <lineage>
        <taxon>Bacteria</taxon>
        <taxon>Bacillati</taxon>
        <taxon>Bacillota</taxon>
        <taxon>Bacilli</taxon>
        <taxon>Lactobacillales</taxon>
        <taxon>Lactobacillaceae</taxon>
        <taxon>Latilactobacillus</taxon>
    </lineage>
</organism>
<protein>
    <recommendedName>
        <fullName evidence="4">Integral membrane protein</fullName>
    </recommendedName>
</protein>
<feature type="transmembrane region" description="Helical" evidence="1">
    <location>
        <begin position="34"/>
        <end position="57"/>
    </location>
</feature>
<dbReference type="Proteomes" id="UP000051264">
    <property type="component" value="Unassembled WGS sequence"/>
</dbReference>